<dbReference type="InterPro" id="IPR050811">
    <property type="entry name" value="Phosphate_ABC_transporter"/>
</dbReference>
<evidence type="ECO:0000259" key="2">
    <source>
        <dbReference type="Pfam" id="PF12849"/>
    </source>
</evidence>
<dbReference type="SUPFAM" id="SSF53850">
    <property type="entry name" value="Periplasmic binding protein-like II"/>
    <property type="match status" value="1"/>
</dbReference>
<sequence>MKYPPAQKQKTGHSHKVVTRFIVTAAALLLVMTPSVFARGYFGGSSAESSSATGAYALGGSTTVDPIIQLAIEGFRSKNPGYTISYDGVGSSNGVKGVLDGSYVLGGSSRELKDAEEKAGVKKLAIARDGMAVVTHSSTGVENLSKEQVKDIFTGKITDWKEVGGLGGRIVVLTREESSGTRASFDELALAKDSPTSSALVVVSNGDMALKLSTTPNSIGYIGLGYIGELQSSAGPILIDGYPATEEDIAAGSYPLARSLYMVYTGEPSAFGKMFTDYLLSTEGQDYVAEAGFLPIQ</sequence>
<evidence type="ECO:0000256" key="1">
    <source>
        <dbReference type="ARBA" id="ARBA00022729"/>
    </source>
</evidence>
<gene>
    <name evidence="3" type="ORF">P0082_11650</name>
</gene>
<feature type="domain" description="PBP" evidence="2">
    <location>
        <begin position="48"/>
        <end position="283"/>
    </location>
</feature>
<dbReference type="InterPro" id="IPR024370">
    <property type="entry name" value="PBP_domain"/>
</dbReference>
<dbReference type="Gene3D" id="3.40.190.10">
    <property type="entry name" value="Periplasmic binding protein-like II"/>
    <property type="match status" value="2"/>
</dbReference>
<keyword evidence="1" id="KW-0732">Signal</keyword>
<dbReference type="Pfam" id="PF12849">
    <property type="entry name" value="PBP_like_2"/>
    <property type="match status" value="1"/>
</dbReference>
<organism evidence="3 4">
    <name type="scientific">Candidatus Haliotispira prima</name>
    <dbReference type="NCBI Taxonomy" id="3034016"/>
    <lineage>
        <taxon>Bacteria</taxon>
        <taxon>Pseudomonadati</taxon>
        <taxon>Spirochaetota</taxon>
        <taxon>Spirochaetia</taxon>
        <taxon>Spirochaetales</taxon>
        <taxon>Spirochaetaceae</taxon>
        <taxon>Candidatus Haliotispira</taxon>
    </lineage>
</organism>
<evidence type="ECO:0000313" key="4">
    <source>
        <dbReference type="Proteomes" id="UP001228690"/>
    </source>
</evidence>
<proteinExistence type="predicted"/>
<name>A0ABY8MIE2_9SPIO</name>
<dbReference type="RefSeq" id="WP_326927308.1">
    <property type="nucleotide sequence ID" value="NZ_CP123443.1"/>
</dbReference>
<reference evidence="3 4" key="1">
    <citation type="submission" date="2023-04" db="EMBL/GenBank/DDBJ databases">
        <title>Spirochaete genome identified in red abalone sample constitutes a novel genus.</title>
        <authorList>
            <person name="Sharma S.P."/>
            <person name="Purcell C.M."/>
            <person name="Hyde J.R."/>
            <person name="Severin A.J."/>
        </authorList>
    </citation>
    <scope>NUCLEOTIDE SEQUENCE [LARGE SCALE GENOMIC DNA]</scope>
    <source>
        <strain evidence="3 4">SP-2023</strain>
    </source>
</reference>
<keyword evidence="4" id="KW-1185">Reference proteome</keyword>
<accession>A0ABY8MIE2</accession>
<dbReference type="EMBL" id="CP123443">
    <property type="protein sequence ID" value="WGK69120.1"/>
    <property type="molecule type" value="Genomic_DNA"/>
</dbReference>
<dbReference type="CDD" id="cd13653">
    <property type="entry name" value="PBP2_phosphate_like_1"/>
    <property type="match status" value="1"/>
</dbReference>
<dbReference type="Proteomes" id="UP001228690">
    <property type="component" value="Chromosome"/>
</dbReference>
<dbReference type="PANTHER" id="PTHR30570">
    <property type="entry name" value="PERIPLASMIC PHOSPHATE BINDING COMPONENT OF PHOSPHATE ABC TRANSPORTER"/>
    <property type="match status" value="1"/>
</dbReference>
<evidence type="ECO:0000313" key="3">
    <source>
        <dbReference type="EMBL" id="WGK69120.1"/>
    </source>
</evidence>
<protein>
    <submittedName>
        <fullName evidence="3">Phosphate ABC transporter substrate-binding protein</fullName>
    </submittedName>
</protein>
<dbReference type="PANTHER" id="PTHR30570:SF1">
    <property type="entry name" value="PHOSPHATE-BINDING PROTEIN PSTS"/>
    <property type="match status" value="1"/>
</dbReference>